<dbReference type="EMBL" id="JAAATX020000016">
    <property type="protein sequence ID" value="MBU9699973.1"/>
    <property type="molecule type" value="Genomic_DNA"/>
</dbReference>
<evidence type="ECO:0000256" key="1">
    <source>
        <dbReference type="ARBA" id="ARBA00008950"/>
    </source>
</evidence>
<evidence type="ECO:0000313" key="4">
    <source>
        <dbReference type="Proteomes" id="UP000731907"/>
    </source>
</evidence>
<dbReference type="Gene3D" id="3.60.21.10">
    <property type="match status" value="1"/>
</dbReference>
<dbReference type="Proteomes" id="UP000731907">
    <property type="component" value="Unassembled WGS sequence"/>
</dbReference>
<accession>A0ABS6J8A7</accession>
<dbReference type="InterPro" id="IPR011152">
    <property type="entry name" value="Pesterase_MJ0912"/>
</dbReference>
<dbReference type="Pfam" id="PF12850">
    <property type="entry name" value="Metallophos_2"/>
    <property type="match status" value="1"/>
</dbReference>
<proteinExistence type="inferred from homology"/>
<comment type="similarity">
    <text evidence="1">Belongs to the metallophosphoesterase superfamily. YfcE family.</text>
</comment>
<dbReference type="InterPro" id="IPR029052">
    <property type="entry name" value="Metallo-depent_PP-like"/>
</dbReference>
<comment type="caution">
    <text evidence="3">The sequence shown here is derived from an EMBL/GenBank/DDBJ whole genome shotgun (WGS) entry which is preliminary data.</text>
</comment>
<dbReference type="PANTHER" id="PTHR42850">
    <property type="entry name" value="METALLOPHOSPHOESTERASE"/>
    <property type="match status" value="1"/>
</dbReference>
<dbReference type="InterPro" id="IPR024654">
    <property type="entry name" value="Calcineurin-like_PHP_lpxH"/>
</dbReference>
<keyword evidence="4" id="KW-1185">Reference proteome</keyword>
<dbReference type="RefSeq" id="WP_161764028.1">
    <property type="nucleotide sequence ID" value="NZ_JAAATX020000016.1"/>
</dbReference>
<dbReference type="InterPro" id="IPR050126">
    <property type="entry name" value="Ap4A_hydrolase"/>
</dbReference>
<protein>
    <submittedName>
        <fullName evidence="3">Metallophosphoesterase family protein</fullName>
    </submittedName>
</protein>
<dbReference type="PIRSF" id="PIRSF000883">
    <property type="entry name" value="Pesterase_MJ0912"/>
    <property type="match status" value="1"/>
</dbReference>
<evidence type="ECO:0000313" key="3">
    <source>
        <dbReference type="EMBL" id="MBU9699973.1"/>
    </source>
</evidence>
<sequence length="246" mass="26530">MRTAIITDIHANREGLEAVLADLAGRGADRIVCLGDIVGYGPDPVWCVETVAALAAQGAVVLKGNHDAAIATPDSGMNVTARRVIDWTRPLLSADHRAFLDGLPMTHREGDLFFVHASANSPADWIYVTDPARAAGSFAVTDARAIFVGHRHVPDLMSRSFDGRIQRQGFAFAQPVPLIRTRRWLAVVGAAGQPRDGVPKAGYAIFDHDRNELSFHRVACNTARTVGKIRALGLPESLAVRLNWGA</sequence>
<gene>
    <name evidence="3" type="ORF">GU927_019200</name>
</gene>
<dbReference type="SUPFAM" id="SSF56300">
    <property type="entry name" value="Metallo-dependent phosphatases"/>
    <property type="match status" value="1"/>
</dbReference>
<dbReference type="PANTHER" id="PTHR42850:SF2">
    <property type="entry name" value="BLL5683 PROTEIN"/>
    <property type="match status" value="1"/>
</dbReference>
<feature type="domain" description="Calcineurin-like phosphoesterase" evidence="2">
    <location>
        <begin position="1"/>
        <end position="209"/>
    </location>
</feature>
<name>A0ABS6J8A7_9RHOB</name>
<organism evidence="3 4">
    <name type="scientific">Paragemmobacter amnigenus</name>
    <dbReference type="NCBI Taxonomy" id="2852097"/>
    <lineage>
        <taxon>Bacteria</taxon>
        <taxon>Pseudomonadati</taxon>
        <taxon>Pseudomonadota</taxon>
        <taxon>Alphaproteobacteria</taxon>
        <taxon>Rhodobacterales</taxon>
        <taxon>Paracoccaceae</taxon>
        <taxon>Paragemmobacter</taxon>
    </lineage>
</organism>
<evidence type="ECO:0000259" key="2">
    <source>
        <dbReference type="Pfam" id="PF12850"/>
    </source>
</evidence>
<dbReference type="CDD" id="cd00838">
    <property type="entry name" value="MPP_superfamily"/>
    <property type="match status" value="1"/>
</dbReference>
<reference evidence="3 4" key="1">
    <citation type="submission" date="2021-06" db="EMBL/GenBank/DDBJ databases">
        <title>Rhodobacteraceae bacterium strain HSP-20.</title>
        <authorList>
            <person name="Chen W.-M."/>
        </authorList>
    </citation>
    <scope>NUCLEOTIDE SEQUENCE [LARGE SCALE GENOMIC DNA]</scope>
    <source>
        <strain evidence="3 4">HSP-20</strain>
    </source>
</reference>